<evidence type="ECO:0000256" key="10">
    <source>
        <dbReference type="ARBA" id="ARBA00043185"/>
    </source>
</evidence>
<keyword evidence="2 13" id="KW-0812">Transmembrane</keyword>
<keyword evidence="4" id="KW-0863">Zinc-finger</keyword>
<keyword evidence="5" id="KW-0862">Zinc</keyword>
<feature type="transmembrane region" description="Helical" evidence="13">
    <location>
        <begin position="130"/>
        <end position="154"/>
    </location>
</feature>
<organism evidence="15 16">
    <name type="scientific">Drosophila suzukii</name>
    <name type="common">Spotted-wing drosophila fruit fly</name>
    <dbReference type="NCBI Taxonomy" id="28584"/>
    <lineage>
        <taxon>Eukaryota</taxon>
        <taxon>Metazoa</taxon>
        <taxon>Ecdysozoa</taxon>
        <taxon>Arthropoda</taxon>
        <taxon>Hexapoda</taxon>
        <taxon>Insecta</taxon>
        <taxon>Pterygota</taxon>
        <taxon>Neoptera</taxon>
        <taxon>Endopterygota</taxon>
        <taxon>Diptera</taxon>
        <taxon>Brachycera</taxon>
        <taxon>Muscomorpha</taxon>
        <taxon>Ephydroidea</taxon>
        <taxon>Drosophilidae</taxon>
        <taxon>Drosophila</taxon>
        <taxon>Sophophora</taxon>
    </lineage>
</organism>
<dbReference type="SUPFAM" id="SSF57850">
    <property type="entry name" value="RING/U-box"/>
    <property type="match status" value="1"/>
</dbReference>
<feature type="domain" description="RING-CH-type" evidence="14">
    <location>
        <begin position="41"/>
        <end position="110"/>
    </location>
</feature>
<proteinExistence type="predicted"/>
<evidence type="ECO:0000256" key="13">
    <source>
        <dbReference type="SAM" id="Phobius"/>
    </source>
</evidence>
<dbReference type="Gene3D" id="3.30.40.10">
    <property type="entry name" value="Zinc/RING finger domain, C3HC4 (zinc finger)"/>
    <property type="match status" value="1"/>
</dbReference>
<evidence type="ECO:0000256" key="5">
    <source>
        <dbReference type="ARBA" id="ARBA00022833"/>
    </source>
</evidence>
<name>A0AB39ZWR4_DROSZ</name>
<keyword evidence="6 13" id="KW-1133">Transmembrane helix</keyword>
<evidence type="ECO:0000256" key="8">
    <source>
        <dbReference type="ARBA" id="ARBA00040151"/>
    </source>
</evidence>
<keyword evidence="15" id="KW-1185">Reference proteome</keyword>
<evidence type="ECO:0000256" key="9">
    <source>
        <dbReference type="ARBA" id="ARBA00043044"/>
    </source>
</evidence>
<dbReference type="SMART" id="SM00744">
    <property type="entry name" value="RINGv"/>
    <property type="match status" value="1"/>
</dbReference>
<dbReference type="AlphaFoldDB" id="A0AB39ZWR4"/>
<evidence type="ECO:0000256" key="3">
    <source>
        <dbReference type="ARBA" id="ARBA00022723"/>
    </source>
</evidence>
<dbReference type="GeneID" id="108020169"/>
<evidence type="ECO:0000313" key="16">
    <source>
        <dbReference type="RefSeq" id="XP_016943759.4"/>
    </source>
</evidence>
<feature type="transmembrane region" description="Helical" evidence="13">
    <location>
        <begin position="174"/>
        <end position="196"/>
    </location>
</feature>
<sequence>MSERADKMKVPQPAIGEQPTPPTDKSPTEKPNSTTLLMEGDPVEPNRCCWICLVTDEEERLPWVNPCSCPGTTKWVHQSCLLHWIDEKKHEGTGEQDVSCPQCQTKYVVYPNLKKFPALLEMIDHFISCFLSPCLAAIFMAVSVYWIAITYGALTFLQIAGRDRGISIFQSGDPSIIIILVALPLIPLGLILFRLIPWEDALLRLFRNCASVVRKLPFMKHSREFEYQNHSIFLPLPEPISKERVFCGAVLLPTISYLVGNLIFRSVDNAVKRTLLGCLTFVIVKGILKMYLKHEQYVRCTKRHVLNYTENAAGQEQQEG</sequence>
<dbReference type="CDD" id="cd16701">
    <property type="entry name" value="RING_CH-C4HC3_MARCH5"/>
    <property type="match status" value="1"/>
</dbReference>
<evidence type="ECO:0000256" key="6">
    <source>
        <dbReference type="ARBA" id="ARBA00022989"/>
    </source>
</evidence>
<feature type="compositionally biased region" description="Polar residues" evidence="12">
    <location>
        <begin position="25"/>
        <end position="36"/>
    </location>
</feature>
<evidence type="ECO:0000313" key="15">
    <source>
        <dbReference type="Proteomes" id="UP001652628"/>
    </source>
</evidence>
<dbReference type="GO" id="GO:0008270">
    <property type="term" value="F:zinc ion binding"/>
    <property type="evidence" value="ECO:0007669"/>
    <property type="project" value="UniProtKB-KW"/>
</dbReference>
<evidence type="ECO:0000256" key="7">
    <source>
        <dbReference type="ARBA" id="ARBA00023136"/>
    </source>
</evidence>
<accession>A0AB39ZWR4</accession>
<evidence type="ECO:0000259" key="14">
    <source>
        <dbReference type="PROSITE" id="PS51292"/>
    </source>
</evidence>
<dbReference type="InterPro" id="IPR011016">
    <property type="entry name" value="Znf_RING-CH"/>
</dbReference>
<dbReference type="PROSITE" id="PS51292">
    <property type="entry name" value="ZF_RING_CH"/>
    <property type="match status" value="1"/>
</dbReference>
<evidence type="ECO:0000256" key="1">
    <source>
        <dbReference type="ARBA" id="ARBA00004141"/>
    </source>
</evidence>
<gene>
    <name evidence="16" type="primary">LOC108020169</name>
</gene>
<dbReference type="RefSeq" id="XP_016943759.4">
    <property type="nucleotide sequence ID" value="XM_017088270.4"/>
</dbReference>
<evidence type="ECO:0000256" key="12">
    <source>
        <dbReference type="SAM" id="MobiDB-lite"/>
    </source>
</evidence>
<dbReference type="Proteomes" id="UP001652628">
    <property type="component" value="Chromosome 3"/>
</dbReference>
<dbReference type="PANTHER" id="PTHR46283">
    <property type="entry name" value="E3 UBIQUITIN-PROTEIN LIGASE MARCH5"/>
    <property type="match status" value="1"/>
</dbReference>
<evidence type="ECO:0000256" key="2">
    <source>
        <dbReference type="ARBA" id="ARBA00022692"/>
    </source>
</evidence>
<dbReference type="InterPro" id="IPR013083">
    <property type="entry name" value="Znf_RING/FYVE/PHD"/>
</dbReference>
<reference evidence="16" key="1">
    <citation type="submission" date="2025-08" db="UniProtKB">
        <authorList>
            <consortium name="RefSeq"/>
        </authorList>
    </citation>
    <scope>IDENTIFICATION</scope>
</reference>
<keyword evidence="7 13" id="KW-0472">Membrane</keyword>
<evidence type="ECO:0000256" key="4">
    <source>
        <dbReference type="ARBA" id="ARBA00022771"/>
    </source>
</evidence>
<protein>
    <recommendedName>
        <fullName evidence="8">E3 ubiquitin-protein ligase MARCHF5</fullName>
    </recommendedName>
    <alternativeName>
        <fullName evidence="10">Membrane-associated RING finger protein 5</fullName>
    </alternativeName>
    <alternativeName>
        <fullName evidence="9">Membrane-associated RING-CH protein V</fullName>
    </alternativeName>
    <alternativeName>
        <fullName evidence="11">RING-type E3 ubiquitin transferase MARCHF5</fullName>
    </alternativeName>
</protein>
<evidence type="ECO:0000256" key="11">
    <source>
        <dbReference type="ARBA" id="ARBA00043231"/>
    </source>
</evidence>
<keyword evidence="3" id="KW-0479">Metal-binding</keyword>
<comment type="subcellular location">
    <subcellularLocation>
        <location evidence="1">Membrane</location>
        <topology evidence="1">Multi-pass membrane protein</topology>
    </subcellularLocation>
</comment>
<feature type="region of interest" description="Disordered" evidence="12">
    <location>
        <begin position="1"/>
        <end position="39"/>
    </location>
</feature>
<dbReference type="Pfam" id="PF12906">
    <property type="entry name" value="RINGv"/>
    <property type="match status" value="1"/>
</dbReference>
<dbReference type="GO" id="GO:0016020">
    <property type="term" value="C:membrane"/>
    <property type="evidence" value="ECO:0007669"/>
    <property type="project" value="UniProtKB-SubCell"/>
</dbReference>